<dbReference type="Pfam" id="PF19819">
    <property type="entry name" value="DUF6302"/>
    <property type="match status" value="1"/>
</dbReference>
<dbReference type="InterPro" id="IPR046269">
    <property type="entry name" value="DUF6302"/>
</dbReference>
<protein>
    <submittedName>
        <fullName evidence="1">Uncharacterized protein</fullName>
    </submittedName>
</protein>
<dbReference type="RefSeq" id="WP_189989477.1">
    <property type="nucleotide sequence ID" value="NZ_BNCB01000001.1"/>
</dbReference>
<reference evidence="2" key="1">
    <citation type="submission" date="2023-07" db="EMBL/GenBank/DDBJ databases">
        <title>Whole genome shotgun sequence of Streptomyces achromogenes subsp. rubradiris NBRC 14000.</title>
        <authorList>
            <person name="Komaki H."/>
            <person name="Tamura T."/>
        </authorList>
    </citation>
    <scope>NUCLEOTIDE SEQUENCE [LARGE SCALE GENOMIC DNA]</scope>
    <source>
        <strain evidence="2">NBRC 14000</strain>
    </source>
</reference>
<accession>A0ABQ3RCX4</accession>
<keyword evidence="2" id="KW-1185">Reference proteome</keyword>
<sequence length="140" mass="15359">MTRRGPREETEAAVVQVRAPGPQDEWEVSWYRERLADPGLINAGVVLVVHGRGYLAVPVGGTRRAGHLAVANTEMALLLADALRGREGFPEVRVRWSDSPETCHMITWGELPPETNDAARGRAFGYSEQAITAPLEEQAD</sequence>
<organism evidence="1 2">
    <name type="scientific">Streptomyces rubradiris</name>
    <name type="common">Streptomyces achromogenes subsp. rubradiris</name>
    <dbReference type="NCBI Taxonomy" id="285531"/>
    <lineage>
        <taxon>Bacteria</taxon>
        <taxon>Bacillati</taxon>
        <taxon>Actinomycetota</taxon>
        <taxon>Actinomycetes</taxon>
        <taxon>Kitasatosporales</taxon>
        <taxon>Streptomycetaceae</taxon>
        <taxon>Streptomyces</taxon>
    </lineage>
</organism>
<dbReference type="Proteomes" id="UP000646738">
    <property type="component" value="Unassembled WGS sequence"/>
</dbReference>
<evidence type="ECO:0000313" key="2">
    <source>
        <dbReference type="Proteomes" id="UP000646738"/>
    </source>
</evidence>
<evidence type="ECO:0000313" key="1">
    <source>
        <dbReference type="EMBL" id="GHI53699.1"/>
    </source>
</evidence>
<dbReference type="EMBL" id="BNEA01000015">
    <property type="protein sequence ID" value="GHI53699.1"/>
    <property type="molecule type" value="Genomic_DNA"/>
</dbReference>
<gene>
    <name evidence="1" type="ORF">Srubr_35450</name>
</gene>
<comment type="caution">
    <text evidence="1">The sequence shown here is derived from an EMBL/GenBank/DDBJ whole genome shotgun (WGS) entry which is preliminary data.</text>
</comment>
<proteinExistence type="predicted"/>
<name>A0ABQ3RCX4_STRRR</name>